<dbReference type="Proteomes" id="UP000886998">
    <property type="component" value="Unassembled WGS sequence"/>
</dbReference>
<organism evidence="2 3">
    <name type="scientific">Trichonephila inaurata madagascariensis</name>
    <dbReference type="NCBI Taxonomy" id="2747483"/>
    <lineage>
        <taxon>Eukaryota</taxon>
        <taxon>Metazoa</taxon>
        <taxon>Ecdysozoa</taxon>
        <taxon>Arthropoda</taxon>
        <taxon>Chelicerata</taxon>
        <taxon>Arachnida</taxon>
        <taxon>Araneae</taxon>
        <taxon>Araneomorphae</taxon>
        <taxon>Entelegynae</taxon>
        <taxon>Araneoidea</taxon>
        <taxon>Nephilidae</taxon>
        <taxon>Trichonephila</taxon>
        <taxon>Trichonephila inaurata</taxon>
    </lineage>
</organism>
<feature type="region of interest" description="Disordered" evidence="1">
    <location>
        <begin position="76"/>
        <end position="97"/>
    </location>
</feature>
<protein>
    <submittedName>
        <fullName evidence="2">Uncharacterized protein</fullName>
    </submittedName>
</protein>
<sequence>MRTVVNSNFEVKNQGSRQSLVSARSAEVKLPAIIPTYILVCNWSDKPFAIRSEIGADNWCKYPSGQNSFLRQSSYSVGVSDQPPYPGELDSVPCAKP</sequence>
<dbReference type="AlphaFoldDB" id="A0A8X6WT72"/>
<evidence type="ECO:0000313" key="3">
    <source>
        <dbReference type="Proteomes" id="UP000886998"/>
    </source>
</evidence>
<dbReference type="EMBL" id="BMAV01002151">
    <property type="protein sequence ID" value="GFY40854.1"/>
    <property type="molecule type" value="Genomic_DNA"/>
</dbReference>
<accession>A0A8X6WT72</accession>
<proteinExistence type="predicted"/>
<reference evidence="2" key="1">
    <citation type="submission" date="2020-08" db="EMBL/GenBank/DDBJ databases">
        <title>Multicomponent nature underlies the extraordinary mechanical properties of spider dragline silk.</title>
        <authorList>
            <person name="Kono N."/>
            <person name="Nakamura H."/>
            <person name="Mori M."/>
            <person name="Yoshida Y."/>
            <person name="Ohtoshi R."/>
            <person name="Malay A.D."/>
            <person name="Moran D.A.P."/>
            <person name="Tomita M."/>
            <person name="Numata K."/>
            <person name="Arakawa K."/>
        </authorList>
    </citation>
    <scope>NUCLEOTIDE SEQUENCE</scope>
</reference>
<evidence type="ECO:0000256" key="1">
    <source>
        <dbReference type="SAM" id="MobiDB-lite"/>
    </source>
</evidence>
<name>A0A8X6WT72_9ARAC</name>
<gene>
    <name evidence="2" type="ORF">TNIN_203541</name>
</gene>
<comment type="caution">
    <text evidence="2">The sequence shown here is derived from an EMBL/GenBank/DDBJ whole genome shotgun (WGS) entry which is preliminary data.</text>
</comment>
<keyword evidence="3" id="KW-1185">Reference proteome</keyword>
<evidence type="ECO:0000313" key="2">
    <source>
        <dbReference type="EMBL" id="GFY40854.1"/>
    </source>
</evidence>